<sequence length="130" mass="14531">MWPVAEFRIASKQAMQEEQHECWQCKGEGGSRLVPHPLAAKKRHPVPWCSSKCTACGEAVLECSDCAATWPDAWYDIGDIDEDWHYSAEGGYSLCQECYWEAVKGGEVACGCWNSGECGCAEEEEEEEEE</sequence>
<reference evidence="1 2" key="1">
    <citation type="submission" date="2020-09" db="EMBL/GenBank/DDBJ databases">
        <authorList>
            <person name="Zhang R."/>
            <person name="Garcia K."/>
            <person name="Ogata H."/>
        </authorList>
    </citation>
    <scope>NUCLEOTIDE SEQUENCE [LARGE SCALE GENOMIC DNA]</scope>
    <source>
        <strain evidence="2">stheno</strain>
    </source>
</reference>
<dbReference type="KEGG" id="vg:80543806"/>
<keyword evidence="2" id="KW-1185">Reference proteome</keyword>
<protein>
    <submittedName>
        <fullName evidence="1">Uncharacterized protein</fullName>
    </submittedName>
</protein>
<name>A0A7S7YFI0_9VIRU</name>
<evidence type="ECO:0000313" key="2">
    <source>
        <dbReference type="Proteomes" id="UP001162098"/>
    </source>
</evidence>
<proteinExistence type="predicted"/>
<organism evidence="1 2">
    <name type="scientific">Medusavirus stheno T3</name>
    <dbReference type="NCBI Taxonomy" id="3069717"/>
    <lineage>
        <taxon>Viruses</taxon>
        <taxon>Varidnaviria</taxon>
        <taxon>Bamfordvirae</taxon>
        <taxon>Nucleocytoviricota</taxon>
        <taxon>Megaviricetes</taxon>
        <taxon>Mamonoviridae</taxon>
        <taxon>Medusavirus</taxon>
        <taxon>Medusavirus sthenus</taxon>
    </lineage>
</organism>
<accession>A0A7S7YFI0</accession>
<dbReference type="EMBL" id="MW018138">
    <property type="protein sequence ID" value="QPB44610.1"/>
    <property type="molecule type" value="Genomic_DNA"/>
</dbReference>
<dbReference type="Proteomes" id="UP001162098">
    <property type="component" value="Segment"/>
</dbReference>
<evidence type="ECO:0000313" key="1">
    <source>
        <dbReference type="EMBL" id="QPB44610.1"/>
    </source>
</evidence>